<evidence type="ECO:0000313" key="2">
    <source>
        <dbReference type="Proteomes" id="UP000030689"/>
    </source>
</evidence>
<dbReference type="Gramene" id="ESQ46475">
    <property type="protein sequence ID" value="ESQ46475"/>
    <property type="gene ID" value="EUTSA_v10000667mg"/>
</dbReference>
<protein>
    <submittedName>
        <fullName evidence="1">Uncharacterized protein</fullName>
    </submittedName>
</protein>
<evidence type="ECO:0000313" key="1">
    <source>
        <dbReference type="EMBL" id="ESQ46475.1"/>
    </source>
</evidence>
<sequence>MDVDEEIFGPHIPCTTSEADLRNLREIHGFPAVVEMVIPSVMESPETVRPGWCCGYCTYFEECDTLSGYLFELEKRVFLFVRITSSLYARLRRIPTSRGISIFLQGKTGGSSWTSHSETSGGHDVPFQETTPLIADNVLTALRRERMS</sequence>
<organism evidence="1 2">
    <name type="scientific">Eutrema salsugineum</name>
    <name type="common">Saltwater cress</name>
    <name type="synonym">Sisymbrium salsugineum</name>
    <dbReference type="NCBI Taxonomy" id="72664"/>
    <lineage>
        <taxon>Eukaryota</taxon>
        <taxon>Viridiplantae</taxon>
        <taxon>Streptophyta</taxon>
        <taxon>Embryophyta</taxon>
        <taxon>Tracheophyta</taxon>
        <taxon>Spermatophyta</taxon>
        <taxon>Magnoliopsida</taxon>
        <taxon>eudicotyledons</taxon>
        <taxon>Gunneridae</taxon>
        <taxon>Pentapetalae</taxon>
        <taxon>rosids</taxon>
        <taxon>malvids</taxon>
        <taxon>Brassicales</taxon>
        <taxon>Brassicaceae</taxon>
        <taxon>Eutremeae</taxon>
        <taxon>Eutrema</taxon>
    </lineage>
</organism>
<dbReference type="EMBL" id="KI517426">
    <property type="protein sequence ID" value="ESQ46475.1"/>
    <property type="molecule type" value="Genomic_DNA"/>
</dbReference>
<dbReference type="Proteomes" id="UP000030689">
    <property type="component" value="Unassembled WGS sequence"/>
</dbReference>
<keyword evidence="2" id="KW-1185">Reference proteome</keyword>
<dbReference type="AlphaFoldDB" id="V4L801"/>
<proteinExistence type="predicted"/>
<dbReference type="KEGG" id="eus:EUTSA_v10000667mg"/>
<reference evidence="1 2" key="1">
    <citation type="journal article" date="2013" name="Front. Plant Sci.">
        <title>The Reference Genome of the Halophytic Plant Eutrema salsugineum.</title>
        <authorList>
            <person name="Yang R."/>
            <person name="Jarvis D.E."/>
            <person name="Chen H."/>
            <person name="Beilstein M.A."/>
            <person name="Grimwood J."/>
            <person name="Jenkins J."/>
            <person name="Shu S."/>
            <person name="Prochnik S."/>
            <person name="Xin M."/>
            <person name="Ma C."/>
            <person name="Schmutz J."/>
            <person name="Wing R.A."/>
            <person name="Mitchell-Olds T."/>
            <person name="Schumaker K.S."/>
            <person name="Wang X."/>
        </authorList>
    </citation>
    <scope>NUCLEOTIDE SEQUENCE [LARGE SCALE GENOMIC DNA]</scope>
</reference>
<accession>V4L801</accession>
<gene>
    <name evidence="1" type="ORF">EUTSA_v10000667mg</name>
</gene>
<name>V4L801_EUTSA</name>